<dbReference type="OrthoDB" id="5292010at2"/>
<keyword evidence="6" id="KW-1185">Reference proteome</keyword>
<gene>
    <name evidence="5" type="ORF">DDF67_21860</name>
</gene>
<evidence type="ECO:0000256" key="1">
    <source>
        <dbReference type="ARBA" id="ARBA00023224"/>
    </source>
</evidence>
<dbReference type="Proteomes" id="UP000245073">
    <property type="component" value="Unassembled WGS sequence"/>
</dbReference>
<evidence type="ECO:0000256" key="2">
    <source>
        <dbReference type="PROSITE-ProRule" id="PRU00284"/>
    </source>
</evidence>
<dbReference type="InterPro" id="IPR004089">
    <property type="entry name" value="MCPsignal_dom"/>
</dbReference>
<evidence type="ECO:0000313" key="6">
    <source>
        <dbReference type="Proteomes" id="UP000245073"/>
    </source>
</evidence>
<protein>
    <submittedName>
        <fullName evidence="5">Chemotaxis protein</fullName>
    </submittedName>
</protein>
<evidence type="ECO:0000259" key="4">
    <source>
        <dbReference type="PROSITE" id="PS50111"/>
    </source>
</evidence>
<evidence type="ECO:0000313" key="5">
    <source>
        <dbReference type="EMBL" id="PVM82936.1"/>
    </source>
</evidence>
<name>A0A2T9JGZ4_9CAUL</name>
<feature type="region of interest" description="Disordered" evidence="3">
    <location>
        <begin position="1"/>
        <end position="46"/>
    </location>
</feature>
<dbReference type="EMBL" id="QDKQ01000071">
    <property type="protein sequence ID" value="PVM82936.1"/>
    <property type="molecule type" value="Genomic_DNA"/>
</dbReference>
<dbReference type="AlphaFoldDB" id="A0A2T9JGZ4"/>
<dbReference type="SUPFAM" id="SSF58104">
    <property type="entry name" value="Methyl-accepting chemotaxis protein (MCP) signaling domain"/>
    <property type="match status" value="2"/>
</dbReference>
<sequence>MALVKTTRLAGRAKERTAGASDGAPTAPVKRTVARKPSSRRQTASERIGAATLELASGIIQAASAVEELRRTLGQISSGAEEAAGAAHESLAAITDMTVSFGVARERAETSRQRAEALQGLLSESGAAIGASVKAVAANARRQLASVDTVGALERQVERIGEITAGVADLADQTNLLALNAAIEAARAGDEGRGFAVVADEVRALAETAEKRSLDIRAAAGRVTDRVREIGERLRAASILAEGEATAGERISIVLGEIRDEMSRLSEDGQAILIAAVEAVGAANEARRGAESVSSAAEEQAAAAAEAQRAVLQQSQSLDQSQGAAETLSEMAETLSGEDGVAEAAQETAAAAEELSATIQELSGAAGEILVAIDQISRGAQVQAAATQQASAAMSQIEKAARLSSTNGEAAAGRAAAMQDKLQASRTAITGLVSGVSRATEENLAVSDLIETLETEIGVIGRLVDGLALVAVQTTMLATSGAVEAARAGDAGRGFAVVSGDIRTLARDAGANADTVKELIATIGVQVGKVRREVDQTLAVAELEIDRNRVIEERLLVVAGDVEALKVGAEEIAGASVSILSAASQVLTGVQQIAAAAEQASAAAAQAATAARQQSQGAEDLAAAIEEVALLAGELQQTAKP</sequence>
<dbReference type="Gene3D" id="1.10.287.950">
    <property type="entry name" value="Methyl-accepting chemotaxis protein"/>
    <property type="match status" value="2"/>
</dbReference>
<reference evidence="5 6" key="1">
    <citation type="submission" date="2018-04" db="EMBL/GenBank/DDBJ databases">
        <title>The genome sequence of Caulobacter sp. 744.</title>
        <authorList>
            <person name="Gao J."/>
            <person name="Sun J."/>
        </authorList>
    </citation>
    <scope>NUCLEOTIDE SEQUENCE [LARGE SCALE GENOMIC DNA]</scope>
    <source>
        <strain evidence="5 6">774</strain>
    </source>
</reference>
<keyword evidence="1 2" id="KW-0807">Transducer</keyword>
<dbReference type="SMART" id="SM00283">
    <property type="entry name" value="MA"/>
    <property type="match status" value="2"/>
</dbReference>
<feature type="domain" description="Methyl-accepting transducer" evidence="4">
    <location>
        <begin position="58"/>
        <end position="315"/>
    </location>
</feature>
<dbReference type="PANTHER" id="PTHR32089:SF112">
    <property type="entry name" value="LYSOZYME-LIKE PROTEIN-RELATED"/>
    <property type="match status" value="1"/>
</dbReference>
<dbReference type="RefSeq" id="WP_109454903.1">
    <property type="nucleotide sequence ID" value="NZ_QDKQ01000071.1"/>
</dbReference>
<dbReference type="PROSITE" id="PS50111">
    <property type="entry name" value="CHEMOTAXIS_TRANSDUC_2"/>
    <property type="match status" value="2"/>
</dbReference>
<evidence type="ECO:0000256" key="3">
    <source>
        <dbReference type="SAM" id="MobiDB-lite"/>
    </source>
</evidence>
<comment type="caution">
    <text evidence="5">The sequence shown here is derived from an EMBL/GenBank/DDBJ whole genome shotgun (WGS) entry which is preliminary data.</text>
</comment>
<feature type="domain" description="Methyl-accepting transducer" evidence="4">
    <location>
        <begin position="358"/>
        <end position="629"/>
    </location>
</feature>
<accession>A0A2T9JGZ4</accession>
<dbReference type="GO" id="GO:0016020">
    <property type="term" value="C:membrane"/>
    <property type="evidence" value="ECO:0007669"/>
    <property type="project" value="UniProtKB-SubCell"/>
</dbReference>
<dbReference type="GO" id="GO:0007165">
    <property type="term" value="P:signal transduction"/>
    <property type="evidence" value="ECO:0007669"/>
    <property type="project" value="UniProtKB-KW"/>
</dbReference>
<dbReference type="PANTHER" id="PTHR32089">
    <property type="entry name" value="METHYL-ACCEPTING CHEMOTAXIS PROTEIN MCPB"/>
    <property type="match status" value="1"/>
</dbReference>
<proteinExistence type="predicted"/>
<dbReference type="Pfam" id="PF00015">
    <property type="entry name" value="MCPsignal"/>
    <property type="match status" value="2"/>
</dbReference>
<organism evidence="5 6">
    <name type="scientific">Caulobacter endophyticus</name>
    <dbReference type="NCBI Taxonomy" id="2172652"/>
    <lineage>
        <taxon>Bacteria</taxon>
        <taxon>Pseudomonadati</taxon>
        <taxon>Pseudomonadota</taxon>
        <taxon>Alphaproteobacteria</taxon>
        <taxon>Caulobacterales</taxon>
        <taxon>Caulobacteraceae</taxon>
        <taxon>Caulobacter</taxon>
    </lineage>
</organism>